<protein>
    <submittedName>
        <fullName evidence="2">Uncharacterized protein</fullName>
    </submittedName>
</protein>
<accession>A0A3N4IRK5</accession>
<dbReference type="AlphaFoldDB" id="A0A3N4IRK5"/>
<organism evidence="2 3">
    <name type="scientific">Ascobolus immersus RN42</name>
    <dbReference type="NCBI Taxonomy" id="1160509"/>
    <lineage>
        <taxon>Eukaryota</taxon>
        <taxon>Fungi</taxon>
        <taxon>Dikarya</taxon>
        <taxon>Ascomycota</taxon>
        <taxon>Pezizomycotina</taxon>
        <taxon>Pezizomycetes</taxon>
        <taxon>Pezizales</taxon>
        <taxon>Ascobolaceae</taxon>
        <taxon>Ascobolus</taxon>
    </lineage>
</organism>
<evidence type="ECO:0000313" key="2">
    <source>
        <dbReference type="EMBL" id="RPA86860.1"/>
    </source>
</evidence>
<evidence type="ECO:0000256" key="1">
    <source>
        <dbReference type="SAM" id="MobiDB-lite"/>
    </source>
</evidence>
<feature type="region of interest" description="Disordered" evidence="1">
    <location>
        <begin position="1"/>
        <end position="34"/>
    </location>
</feature>
<feature type="region of interest" description="Disordered" evidence="1">
    <location>
        <begin position="163"/>
        <end position="200"/>
    </location>
</feature>
<dbReference type="EMBL" id="ML119648">
    <property type="protein sequence ID" value="RPA86860.1"/>
    <property type="molecule type" value="Genomic_DNA"/>
</dbReference>
<sequence>MAGDRRIDAQKQQELEQLDELPSPTAFGTDPFVSSPQSTFVDSVFASGLVSGSGSGPGSVIGASGYQDTPRGPIRNKSTASSIYSIATEAFPTQIGRERGKAGMPPAAYSPPIVPVPTIPQELSYNAQAMRSLASPPVIGYGQVSMVEPLPARGYSVGRVEAERGRRMERPNGSRTEDVGRRLERKDTFDEGGVPIAYSGGEGLSKGEVVGVLYENNMTGEERSRGRSRGTAGRRY</sequence>
<feature type="region of interest" description="Disordered" evidence="1">
    <location>
        <begin position="51"/>
        <end position="72"/>
    </location>
</feature>
<reference evidence="2 3" key="1">
    <citation type="journal article" date="2018" name="Nat. Ecol. Evol.">
        <title>Pezizomycetes genomes reveal the molecular basis of ectomycorrhizal truffle lifestyle.</title>
        <authorList>
            <person name="Murat C."/>
            <person name="Payen T."/>
            <person name="Noel B."/>
            <person name="Kuo A."/>
            <person name="Morin E."/>
            <person name="Chen J."/>
            <person name="Kohler A."/>
            <person name="Krizsan K."/>
            <person name="Balestrini R."/>
            <person name="Da Silva C."/>
            <person name="Montanini B."/>
            <person name="Hainaut M."/>
            <person name="Levati E."/>
            <person name="Barry K.W."/>
            <person name="Belfiori B."/>
            <person name="Cichocki N."/>
            <person name="Clum A."/>
            <person name="Dockter R.B."/>
            <person name="Fauchery L."/>
            <person name="Guy J."/>
            <person name="Iotti M."/>
            <person name="Le Tacon F."/>
            <person name="Lindquist E.A."/>
            <person name="Lipzen A."/>
            <person name="Malagnac F."/>
            <person name="Mello A."/>
            <person name="Molinier V."/>
            <person name="Miyauchi S."/>
            <person name="Poulain J."/>
            <person name="Riccioni C."/>
            <person name="Rubini A."/>
            <person name="Sitrit Y."/>
            <person name="Splivallo R."/>
            <person name="Traeger S."/>
            <person name="Wang M."/>
            <person name="Zifcakova L."/>
            <person name="Wipf D."/>
            <person name="Zambonelli A."/>
            <person name="Paolocci F."/>
            <person name="Nowrousian M."/>
            <person name="Ottonello S."/>
            <person name="Baldrian P."/>
            <person name="Spatafora J.W."/>
            <person name="Henrissat B."/>
            <person name="Nagy L.G."/>
            <person name="Aury J.M."/>
            <person name="Wincker P."/>
            <person name="Grigoriev I.V."/>
            <person name="Bonfante P."/>
            <person name="Martin F.M."/>
        </authorList>
    </citation>
    <scope>NUCLEOTIDE SEQUENCE [LARGE SCALE GENOMIC DNA]</scope>
    <source>
        <strain evidence="2 3">RN42</strain>
    </source>
</reference>
<feature type="compositionally biased region" description="Basic and acidic residues" evidence="1">
    <location>
        <begin position="1"/>
        <end position="14"/>
    </location>
</feature>
<gene>
    <name evidence="2" type="ORF">BJ508DRAFT_121190</name>
</gene>
<feature type="compositionally biased region" description="Basic residues" evidence="1">
    <location>
        <begin position="226"/>
        <end position="236"/>
    </location>
</feature>
<feature type="compositionally biased region" description="Basic and acidic residues" evidence="1">
    <location>
        <begin position="163"/>
        <end position="189"/>
    </location>
</feature>
<feature type="region of interest" description="Disordered" evidence="1">
    <location>
        <begin position="217"/>
        <end position="236"/>
    </location>
</feature>
<name>A0A3N4IRK5_ASCIM</name>
<keyword evidence="3" id="KW-1185">Reference proteome</keyword>
<dbReference type="Proteomes" id="UP000275078">
    <property type="component" value="Unassembled WGS sequence"/>
</dbReference>
<evidence type="ECO:0000313" key="3">
    <source>
        <dbReference type="Proteomes" id="UP000275078"/>
    </source>
</evidence>
<proteinExistence type="predicted"/>